<sequence length="145" mass="16649">MQTLETYLYQTNEERTSSRAAHTNRRKKTIFWTHKSTFEERGITTPSSHEVKEESLVEEYIYYHFITKKVGHKAVTSRRIVDVAEDAHVISVFTKSILAHLHTINIVDLSQGPNIFQGAGQGTCLQLTSSLYMLMIRVLCYLTVL</sequence>
<evidence type="ECO:0000313" key="1">
    <source>
        <dbReference type="RefSeq" id="XP_016454249.1"/>
    </source>
</evidence>
<gene>
    <name evidence="1" type="primary">LOC107778495</name>
</gene>
<dbReference type="PaxDb" id="4097-A0A1S3YPV6"/>
<organism evidence="1">
    <name type="scientific">Nicotiana tabacum</name>
    <name type="common">Common tobacco</name>
    <dbReference type="NCBI Taxonomy" id="4097"/>
    <lineage>
        <taxon>Eukaryota</taxon>
        <taxon>Viridiplantae</taxon>
        <taxon>Streptophyta</taxon>
        <taxon>Embryophyta</taxon>
        <taxon>Tracheophyta</taxon>
        <taxon>Spermatophyta</taxon>
        <taxon>Magnoliopsida</taxon>
        <taxon>eudicotyledons</taxon>
        <taxon>Gunneridae</taxon>
        <taxon>Pentapetalae</taxon>
        <taxon>asterids</taxon>
        <taxon>lamiids</taxon>
        <taxon>Solanales</taxon>
        <taxon>Solanaceae</taxon>
        <taxon>Nicotianoideae</taxon>
        <taxon>Nicotianeae</taxon>
        <taxon>Nicotiana</taxon>
    </lineage>
</organism>
<protein>
    <submittedName>
        <fullName evidence="1">Uncharacterized protein isoform X1</fullName>
    </submittedName>
</protein>
<dbReference type="RefSeq" id="XP_016454249.1">
    <property type="nucleotide sequence ID" value="XM_016598763.1"/>
</dbReference>
<reference evidence="1" key="1">
    <citation type="submission" date="2025-08" db="UniProtKB">
        <authorList>
            <consortium name="RefSeq"/>
        </authorList>
    </citation>
    <scope>IDENTIFICATION</scope>
</reference>
<accession>A0A1S3YPV6</accession>
<proteinExistence type="predicted"/>
<dbReference type="AlphaFoldDB" id="A0A1S3YPV6"/>
<name>A0A1S3YPV6_TOBAC</name>
<dbReference type="KEGG" id="nta:107778495"/>